<dbReference type="PANTHER" id="PTHR24103">
    <property type="entry name" value="E3 UBIQUITIN-PROTEIN LIGASE TRIM"/>
    <property type="match status" value="1"/>
</dbReference>
<dbReference type="UniPathway" id="UPA00143"/>
<keyword evidence="12" id="KW-0479">Metal-binding</keyword>
<dbReference type="InterPro" id="IPR003877">
    <property type="entry name" value="SPRY_dom"/>
</dbReference>
<dbReference type="GO" id="GO:0003713">
    <property type="term" value="F:transcription coactivator activity"/>
    <property type="evidence" value="ECO:0007669"/>
    <property type="project" value="Ensembl"/>
</dbReference>
<evidence type="ECO:0000256" key="4">
    <source>
        <dbReference type="ARBA" id="ARBA00004906"/>
    </source>
</evidence>
<evidence type="ECO:0000256" key="9">
    <source>
        <dbReference type="ARBA" id="ARBA00022490"/>
    </source>
</evidence>
<dbReference type="STRING" id="9483.ENSCJAP00000074066"/>
<reference evidence="30" key="1">
    <citation type="submission" date="2009-03" db="EMBL/GenBank/DDBJ databases">
        <authorList>
            <person name="Warren W."/>
            <person name="Ye L."/>
            <person name="Minx P."/>
            <person name="Worley K."/>
            <person name="Gibbs R."/>
            <person name="Wilson R.K."/>
        </authorList>
    </citation>
    <scope>NUCLEOTIDE SEQUENCE [LARGE SCALE GENOMIC DNA]</scope>
</reference>
<dbReference type="FunFam" id="3.30.40.10:FF:000144">
    <property type="entry name" value="Tripartite motif-containing 5 (Predicted)"/>
    <property type="match status" value="1"/>
</dbReference>
<keyword evidence="15" id="KW-0862">Zinc</keyword>
<dbReference type="GeneTree" id="ENSGT00940000163787"/>
<feature type="coiled-coil region" evidence="26">
    <location>
        <begin position="172"/>
        <end position="199"/>
    </location>
</feature>
<keyword evidence="18" id="KW-0007">Acetylation</keyword>
<dbReference type="SMART" id="SM00184">
    <property type="entry name" value="RING"/>
    <property type="match status" value="1"/>
</dbReference>
<dbReference type="CDD" id="cd16591">
    <property type="entry name" value="RING-HC_TRIM5-like_C-IV"/>
    <property type="match status" value="1"/>
</dbReference>
<dbReference type="GO" id="GO:0010508">
    <property type="term" value="P:positive regulation of autophagy"/>
    <property type="evidence" value="ECO:0007669"/>
    <property type="project" value="Ensembl"/>
</dbReference>
<dbReference type="InterPro" id="IPR003879">
    <property type="entry name" value="Butyrophylin_SPRY"/>
</dbReference>
<comment type="subunit">
    <text evidence="6">Can form homodimers and homotrimers. In addition to lower-order dimerization, also exhibits a higher-order multimerization and both low- and high-order multimerizations are essential for its restriction activity. Interacts with BTBD1 and BTBD2. Interacts with PSMC4, PSMC5, PSMD7 and HSPA8/HSC70. Interacts (via B30.2/SPRY domain) with HSPA1A/B. Interacts with PSMC2, MAP3K7/TAK1, TAB2 and TAB3. Interacts with SQSTM1. Interacts with TRIM6 and TRIM34. Interacts with ULK1 (phosphorylated form), GABARAP, GABARAPL1, GABARAPL2, MAP1LC3A, MAP1LC3C and BECN1.</text>
</comment>
<dbReference type="EC" id="2.3.2.27" evidence="7"/>
<evidence type="ECO:0000256" key="18">
    <source>
        <dbReference type="ARBA" id="ARBA00022990"/>
    </source>
</evidence>
<keyword evidence="17" id="KW-0391">Immunity</keyword>
<dbReference type="GO" id="GO:0043123">
    <property type="term" value="P:positive regulation of canonical NF-kappaB signal transduction"/>
    <property type="evidence" value="ECO:0007669"/>
    <property type="project" value="Ensembl"/>
</dbReference>
<evidence type="ECO:0000256" key="11">
    <source>
        <dbReference type="ARBA" id="ARBA00022679"/>
    </source>
</evidence>
<reference evidence="30" key="2">
    <citation type="submission" date="2025-08" db="UniProtKB">
        <authorList>
            <consortium name="Ensembl"/>
        </authorList>
    </citation>
    <scope>IDENTIFICATION</scope>
</reference>
<keyword evidence="16" id="KW-0832">Ubl conjugation</keyword>
<evidence type="ECO:0000256" key="22">
    <source>
        <dbReference type="ARBA" id="ARBA00023242"/>
    </source>
</evidence>
<dbReference type="FunCoup" id="A0A5F4W8Q9">
    <property type="interactions" value="439"/>
</dbReference>
<evidence type="ECO:0000256" key="8">
    <source>
        <dbReference type="ARBA" id="ARBA00014825"/>
    </source>
</evidence>
<evidence type="ECO:0000256" key="7">
    <source>
        <dbReference type="ARBA" id="ARBA00012483"/>
    </source>
</evidence>
<dbReference type="PROSITE" id="PS50119">
    <property type="entry name" value="ZF_BBOX"/>
    <property type="match status" value="1"/>
</dbReference>
<evidence type="ECO:0000256" key="14">
    <source>
        <dbReference type="ARBA" id="ARBA00022786"/>
    </source>
</evidence>
<evidence type="ECO:0000256" key="20">
    <source>
        <dbReference type="ARBA" id="ARBA00023054"/>
    </source>
</evidence>
<dbReference type="SUPFAM" id="SSF57850">
    <property type="entry name" value="RING/U-box"/>
    <property type="match status" value="1"/>
</dbReference>
<feature type="domain" description="B box-type" evidence="28">
    <location>
        <begin position="127"/>
        <end position="168"/>
    </location>
</feature>
<evidence type="ECO:0000259" key="29">
    <source>
        <dbReference type="PROSITE" id="PS50188"/>
    </source>
</evidence>
<dbReference type="SMART" id="SM00336">
    <property type="entry name" value="BBOX"/>
    <property type="match status" value="1"/>
</dbReference>
<evidence type="ECO:0000256" key="12">
    <source>
        <dbReference type="ARBA" id="ARBA00022723"/>
    </source>
</evidence>
<proteinExistence type="inferred from homology"/>
<evidence type="ECO:0000259" key="27">
    <source>
        <dbReference type="PROSITE" id="PS50089"/>
    </source>
</evidence>
<dbReference type="Bgee" id="ENSCJAG00000043313">
    <property type="expression patterns" value="Expressed in ovary and 6 other cell types or tissues"/>
</dbReference>
<keyword evidence="22" id="KW-0539">Nucleus</keyword>
<dbReference type="GO" id="GO:0008270">
    <property type="term" value="F:zinc ion binding"/>
    <property type="evidence" value="ECO:0007669"/>
    <property type="project" value="UniProtKB-KW"/>
</dbReference>
<evidence type="ECO:0000256" key="19">
    <source>
        <dbReference type="ARBA" id="ARBA00023006"/>
    </source>
</evidence>
<dbReference type="InterPro" id="IPR027370">
    <property type="entry name" value="Znf-RING_euk"/>
</dbReference>
<keyword evidence="10" id="KW-0399">Innate immunity</keyword>
<dbReference type="InParanoid" id="A0A5F4W8Q9"/>
<dbReference type="FunFam" id="2.60.120.920:FF:000023">
    <property type="entry name" value="Tripartite motif-containing 5 (Predicted)"/>
    <property type="match status" value="1"/>
</dbReference>
<evidence type="ECO:0000256" key="26">
    <source>
        <dbReference type="SAM" id="Coils"/>
    </source>
</evidence>
<dbReference type="InterPro" id="IPR050143">
    <property type="entry name" value="TRIM/RBCC"/>
</dbReference>
<comment type="catalytic activity">
    <reaction evidence="1">
        <text>S-ubiquitinyl-[E2 ubiquitin-conjugating enzyme]-L-cysteine + [acceptor protein]-L-lysine = [E2 ubiquitin-conjugating enzyme]-L-cysteine + N(6)-ubiquitinyl-[acceptor protein]-L-lysine.</text>
        <dbReference type="EC" id="2.3.2.27"/>
    </reaction>
</comment>
<dbReference type="InterPro" id="IPR043136">
    <property type="entry name" value="B30.2/SPRY_sf"/>
</dbReference>
<dbReference type="Pfam" id="PF00643">
    <property type="entry name" value="zf-B_box"/>
    <property type="match status" value="1"/>
</dbReference>
<keyword evidence="14" id="KW-0833">Ubl conjugation pathway</keyword>
<dbReference type="GO" id="GO:0042802">
    <property type="term" value="F:identical protein binding"/>
    <property type="evidence" value="ECO:0007669"/>
    <property type="project" value="Ensembl"/>
</dbReference>
<evidence type="ECO:0000256" key="24">
    <source>
        <dbReference type="ARBA" id="ARBA00033283"/>
    </source>
</evidence>
<dbReference type="PROSITE" id="PS50188">
    <property type="entry name" value="B302_SPRY"/>
    <property type="match status" value="1"/>
</dbReference>
<keyword evidence="31" id="KW-1185">Reference proteome</keyword>
<evidence type="ECO:0000256" key="21">
    <source>
        <dbReference type="ARBA" id="ARBA00023118"/>
    </source>
</evidence>
<comment type="similarity">
    <text evidence="5">Belongs to the TRIM/RBCC family.</text>
</comment>
<dbReference type="Gene3D" id="3.30.160.60">
    <property type="entry name" value="Classic Zinc Finger"/>
    <property type="match status" value="1"/>
</dbReference>
<evidence type="ECO:0000313" key="31">
    <source>
        <dbReference type="Proteomes" id="UP000008225"/>
    </source>
</evidence>
<keyword evidence="9" id="KW-0963">Cytoplasm</keyword>
<dbReference type="InterPro" id="IPR013320">
    <property type="entry name" value="ConA-like_dom_sf"/>
</dbReference>
<keyword evidence="19" id="KW-0072">Autophagy</keyword>
<evidence type="ECO:0000259" key="28">
    <source>
        <dbReference type="PROSITE" id="PS50119"/>
    </source>
</evidence>
<evidence type="ECO:0000256" key="17">
    <source>
        <dbReference type="ARBA" id="ARBA00022859"/>
    </source>
</evidence>
<name>A0A5F4W8Q9_CALJA</name>
<accession>A0A5F4W8Q9</accession>
<dbReference type="GO" id="GO:0140374">
    <property type="term" value="P:antiviral innate immune response"/>
    <property type="evidence" value="ECO:0007669"/>
    <property type="project" value="Ensembl"/>
</dbReference>
<feature type="domain" description="RING-type" evidence="27">
    <location>
        <begin position="56"/>
        <end position="94"/>
    </location>
</feature>
<reference evidence="30" key="3">
    <citation type="submission" date="2025-09" db="UniProtKB">
        <authorList>
            <consortium name="Ensembl"/>
        </authorList>
    </citation>
    <scope>IDENTIFICATION</scope>
</reference>
<dbReference type="GO" id="GO:0002230">
    <property type="term" value="P:positive regulation of defense response to virus by host"/>
    <property type="evidence" value="ECO:0007669"/>
    <property type="project" value="Ensembl"/>
</dbReference>
<dbReference type="Ensembl" id="ENSCJAT00000105413.2">
    <property type="protein sequence ID" value="ENSCJAP00000074066.1"/>
    <property type="gene ID" value="ENSCJAG00000043313.3"/>
</dbReference>
<evidence type="ECO:0000256" key="13">
    <source>
        <dbReference type="ARBA" id="ARBA00022771"/>
    </source>
</evidence>
<evidence type="ECO:0000256" key="23">
    <source>
        <dbReference type="ARBA" id="ARBA00032496"/>
    </source>
</evidence>
<dbReference type="InterPro" id="IPR001841">
    <property type="entry name" value="Znf_RING"/>
</dbReference>
<keyword evidence="20 26" id="KW-0175">Coiled coil</keyword>
<evidence type="ECO:0000256" key="10">
    <source>
        <dbReference type="ARBA" id="ARBA00022588"/>
    </source>
</evidence>
<organism evidence="30 31">
    <name type="scientific">Callithrix jacchus</name>
    <name type="common">White-tufted-ear marmoset</name>
    <name type="synonym">Simia Jacchus</name>
    <dbReference type="NCBI Taxonomy" id="9483"/>
    <lineage>
        <taxon>Eukaryota</taxon>
        <taxon>Metazoa</taxon>
        <taxon>Chordata</taxon>
        <taxon>Craniata</taxon>
        <taxon>Vertebrata</taxon>
        <taxon>Euteleostomi</taxon>
        <taxon>Mammalia</taxon>
        <taxon>Eutheria</taxon>
        <taxon>Euarchontoglires</taxon>
        <taxon>Primates</taxon>
        <taxon>Haplorrhini</taxon>
        <taxon>Platyrrhini</taxon>
        <taxon>Cebidae</taxon>
        <taxon>Callitrichinae</taxon>
        <taxon>Callithrix</taxon>
        <taxon>Callithrix</taxon>
    </lineage>
</organism>
<evidence type="ECO:0000256" key="3">
    <source>
        <dbReference type="ARBA" id="ARBA00004496"/>
    </source>
</evidence>
<dbReference type="InterPro" id="IPR006574">
    <property type="entry name" value="PRY"/>
</dbReference>
<dbReference type="GO" id="GO:0016604">
    <property type="term" value="C:nuclear body"/>
    <property type="evidence" value="ECO:0007669"/>
    <property type="project" value="Ensembl"/>
</dbReference>
<dbReference type="PROSITE" id="PS50089">
    <property type="entry name" value="ZF_RING_2"/>
    <property type="match status" value="1"/>
</dbReference>
<dbReference type="CDD" id="cd19761">
    <property type="entry name" value="Bbox2_TRIM5-like"/>
    <property type="match status" value="1"/>
</dbReference>
<dbReference type="PROSITE" id="PS00518">
    <property type="entry name" value="ZF_RING_1"/>
    <property type="match status" value="1"/>
</dbReference>
<dbReference type="InterPro" id="IPR017907">
    <property type="entry name" value="Znf_RING_CS"/>
</dbReference>
<evidence type="ECO:0000256" key="2">
    <source>
        <dbReference type="ARBA" id="ARBA00004123"/>
    </source>
</evidence>
<dbReference type="PRINTS" id="PR01407">
    <property type="entry name" value="BUTYPHLNCDUF"/>
</dbReference>
<protein>
    <recommendedName>
        <fullName evidence="8">Tripartite motif-containing protein 5</fullName>
        <ecNumber evidence="7">2.3.2.27</ecNumber>
    </recommendedName>
    <alternativeName>
        <fullName evidence="24">RING-type E3 ubiquitin transferase TRIM5</fullName>
    </alternativeName>
    <alternativeName>
        <fullName evidence="23">TRIM5alpha</fullName>
    </alternativeName>
</protein>
<dbReference type="SMART" id="SM00589">
    <property type="entry name" value="PRY"/>
    <property type="match status" value="1"/>
</dbReference>
<feature type="domain" description="B30.2/SPRY" evidence="29">
    <location>
        <begin position="318"/>
        <end position="533"/>
    </location>
</feature>
<dbReference type="AlphaFoldDB" id="A0A5F4W8Q9"/>
<dbReference type="SUPFAM" id="SSF57845">
    <property type="entry name" value="B-box zinc-binding domain"/>
    <property type="match status" value="1"/>
</dbReference>
<evidence type="ECO:0000256" key="5">
    <source>
        <dbReference type="ARBA" id="ARBA00008518"/>
    </source>
</evidence>
<dbReference type="Proteomes" id="UP000008225">
    <property type="component" value="Chromosome 11"/>
</dbReference>
<dbReference type="InterPro" id="IPR000315">
    <property type="entry name" value="Znf_B-box"/>
</dbReference>
<dbReference type="Gene3D" id="2.60.120.920">
    <property type="match status" value="1"/>
</dbReference>
<gene>
    <name evidence="30" type="primary">TRIM22</name>
    <name evidence="30" type="synonym">TRIM34</name>
</gene>
<evidence type="ECO:0000313" key="30">
    <source>
        <dbReference type="Ensembl" id="ENSCJAP00000074066.1"/>
    </source>
</evidence>
<evidence type="ECO:0000256" key="25">
    <source>
        <dbReference type="PROSITE-ProRule" id="PRU00024"/>
    </source>
</evidence>
<comment type="subcellular location">
    <subcellularLocation>
        <location evidence="3">Cytoplasm</location>
    </subcellularLocation>
    <subcellularLocation>
        <location evidence="2">Nucleus</location>
    </subcellularLocation>
</comment>
<dbReference type="GO" id="GO:0005794">
    <property type="term" value="C:Golgi apparatus"/>
    <property type="evidence" value="ECO:0007669"/>
    <property type="project" value="Ensembl"/>
</dbReference>
<comment type="pathway">
    <text evidence="4">Protein modification; protein ubiquitination.</text>
</comment>
<evidence type="ECO:0000256" key="16">
    <source>
        <dbReference type="ARBA" id="ARBA00022843"/>
    </source>
</evidence>
<dbReference type="GO" id="GO:0061630">
    <property type="term" value="F:ubiquitin protein ligase activity"/>
    <property type="evidence" value="ECO:0007669"/>
    <property type="project" value="UniProtKB-EC"/>
</dbReference>
<dbReference type="FunFam" id="3.30.160.60:FF:000386">
    <property type="entry name" value="Tripartite motif-containing 5 (Predicted)"/>
    <property type="match status" value="1"/>
</dbReference>
<keyword evidence="21" id="KW-0051">Antiviral defense</keyword>
<dbReference type="SMART" id="SM00449">
    <property type="entry name" value="SPRY"/>
    <property type="match status" value="1"/>
</dbReference>
<dbReference type="Pfam" id="PF00622">
    <property type="entry name" value="SPRY"/>
    <property type="match status" value="1"/>
</dbReference>
<dbReference type="SUPFAM" id="SSF49899">
    <property type="entry name" value="Concanavalin A-like lectins/glucanases"/>
    <property type="match status" value="1"/>
</dbReference>
<evidence type="ECO:0000256" key="6">
    <source>
        <dbReference type="ARBA" id="ARBA00011109"/>
    </source>
</evidence>
<dbReference type="InterPro" id="IPR001870">
    <property type="entry name" value="B30.2/SPRY"/>
</dbReference>
<dbReference type="GO" id="GO:0019901">
    <property type="term" value="F:protein kinase binding"/>
    <property type="evidence" value="ECO:0007669"/>
    <property type="project" value="Ensembl"/>
</dbReference>
<sequence length="533" mass="60591">MLFICTILIPSPFNLLSHPGVFKQEERTSGVRTRRRQGSSAMASKILLNLQEEVTCPICLKLLTEPLSLGCGHSLCQACITVNNKEAVTSCPVCGISYSFENLQANQHLINIVERLREVKLSQDNGKKTDLCDCHGEKLLLFCKEDRKVICWLCERSQEHRGHHTFLMEEVVKECQERLQAAVQRLIKEDQEAEKLEVDIGQERTSWKNYIQTERQKILKGFNEMRVILDSEEQRELQKLEEGEVNVLDNLAAAKDQLVQQRQYASKLISDLQRRISGSSVEMLQDVIDIMRRSETWILKKPKSVSKKLKSVFQIPDLSGMLQVLRELTDAQCYWVDVMLNPGSATSNVAVSADQRQVATVCTSTLKNSNPRDFSAFGVLGCQYFSSGKYYWEVDVSGKSAWILGVHSKISNPNKRKSSGFTFDPSADYSSVYSRYRPQYGYWVIGLQNTSEYNAFEDSSTFDLKVLTLFMAVPPCRIGIFLDYEGGIVSFFNVTNHGALIYKFSRCRFSQPAYPYFNPWNCPVPMTLCPPSS</sequence>
<dbReference type="Gene3D" id="3.30.40.10">
    <property type="entry name" value="Zinc/RING finger domain, C3HC4 (zinc finger)"/>
    <property type="match status" value="1"/>
</dbReference>
<keyword evidence="13 25" id="KW-0863">Zinc-finger</keyword>
<evidence type="ECO:0000256" key="1">
    <source>
        <dbReference type="ARBA" id="ARBA00000900"/>
    </source>
</evidence>
<dbReference type="Pfam" id="PF13445">
    <property type="entry name" value="zf-RING_UBOX"/>
    <property type="match status" value="1"/>
</dbReference>
<dbReference type="GO" id="GO:0006914">
    <property type="term" value="P:autophagy"/>
    <property type="evidence" value="ECO:0007669"/>
    <property type="project" value="UniProtKB-KW"/>
</dbReference>
<dbReference type="GO" id="GO:0032880">
    <property type="term" value="P:regulation of protein localization"/>
    <property type="evidence" value="ECO:0007669"/>
    <property type="project" value="Ensembl"/>
</dbReference>
<dbReference type="InterPro" id="IPR013083">
    <property type="entry name" value="Znf_RING/FYVE/PHD"/>
</dbReference>
<evidence type="ECO:0000256" key="15">
    <source>
        <dbReference type="ARBA" id="ARBA00022833"/>
    </source>
</evidence>
<dbReference type="GO" id="GO:0070534">
    <property type="term" value="P:protein K63-linked ubiquitination"/>
    <property type="evidence" value="ECO:0007669"/>
    <property type="project" value="Ensembl"/>
</dbReference>
<keyword evidence="11" id="KW-0808">Transferase</keyword>